<organism evidence="2 3">
    <name type="scientific">Pseudomonas putida</name>
    <name type="common">Arthrobacter siderocapsulatus</name>
    <dbReference type="NCBI Taxonomy" id="303"/>
    <lineage>
        <taxon>Bacteria</taxon>
        <taxon>Pseudomonadati</taxon>
        <taxon>Pseudomonadota</taxon>
        <taxon>Gammaproteobacteria</taxon>
        <taxon>Pseudomonadales</taxon>
        <taxon>Pseudomonadaceae</taxon>
        <taxon>Pseudomonas</taxon>
    </lineage>
</organism>
<evidence type="ECO:0000313" key="3">
    <source>
        <dbReference type="Proteomes" id="UP000222460"/>
    </source>
</evidence>
<feature type="region of interest" description="Disordered" evidence="1">
    <location>
        <begin position="51"/>
        <end position="70"/>
    </location>
</feature>
<evidence type="ECO:0000313" key="2">
    <source>
        <dbReference type="EMBL" id="PHH43321.1"/>
    </source>
</evidence>
<dbReference type="RefSeq" id="WP_098967937.1">
    <property type="nucleotide sequence ID" value="NZ_CP083988.1"/>
</dbReference>
<dbReference type="Proteomes" id="UP000222460">
    <property type="component" value="Unassembled WGS sequence"/>
</dbReference>
<dbReference type="AlphaFoldDB" id="A0A2C5WG80"/>
<protein>
    <submittedName>
        <fullName evidence="2">Uncharacterized protein</fullName>
    </submittedName>
</protein>
<comment type="caution">
    <text evidence="2">The sequence shown here is derived from an EMBL/GenBank/DDBJ whole genome shotgun (WGS) entry which is preliminary data.</text>
</comment>
<name>A0A2C5WG80_PSEPU</name>
<dbReference type="EMBL" id="PDKZ01000002">
    <property type="protein sequence ID" value="PHH43321.1"/>
    <property type="molecule type" value="Genomic_DNA"/>
</dbReference>
<evidence type="ECO:0000256" key="1">
    <source>
        <dbReference type="SAM" id="MobiDB-lite"/>
    </source>
</evidence>
<proteinExistence type="predicted"/>
<accession>A0A2C5WG80</accession>
<gene>
    <name evidence="2" type="ORF">CRX57_24960</name>
</gene>
<sequence length="92" mass="9738">MKINGFPEMPVVKLTDEQIAAGKAAGEKFKEKLASGDITINYPDKPVLTPGVIYHPSQPADPTPSTGTPPMVAIDTPLTYDAHGLVILKPQG</sequence>
<reference evidence="3" key="1">
    <citation type="submission" date="2017-10" db="EMBL/GenBank/DDBJ databases">
        <title>FDA dAtabase for Regulatory Grade micrObial Sequences (FDA-ARGOS): Supporting development and validation of Infectious Disease Dx tests.</title>
        <authorList>
            <person name="Goldberg B."/>
            <person name="Campos J."/>
            <person name="Tallon L."/>
            <person name="Sadzewicz L."/>
            <person name="Ott S."/>
            <person name="Zhao X."/>
            <person name="Nagaraj S."/>
            <person name="Vavikolanu K."/>
            <person name="Aluvathingal J."/>
            <person name="Nadendla S."/>
            <person name="Geyer C."/>
            <person name="Sichtig H."/>
        </authorList>
    </citation>
    <scope>NUCLEOTIDE SEQUENCE [LARGE SCALE GENOMIC DNA]</scope>
    <source>
        <strain evidence="3">FDAARGOS_376</strain>
    </source>
</reference>